<comment type="caution">
    <text evidence="2">The sequence shown here is derived from an EMBL/GenBank/DDBJ whole genome shotgun (WGS) entry which is preliminary data.</text>
</comment>
<keyword evidence="1" id="KW-0812">Transmembrane</keyword>
<keyword evidence="1" id="KW-1133">Transmembrane helix</keyword>
<organism evidence="2 3">
    <name type="scientific">Peribacillus faecalis</name>
    <dbReference type="NCBI Taxonomy" id="2772559"/>
    <lineage>
        <taxon>Bacteria</taxon>
        <taxon>Bacillati</taxon>
        <taxon>Bacillota</taxon>
        <taxon>Bacilli</taxon>
        <taxon>Bacillales</taxon>
        <taxon>Bacillaceae</taxon>
        <taxon>Peribacillus</taxon>
    </lineage>
</organism>
<keyword evidence="3" id="KW-1185">Reference proteome</keyword>
<reference evidence="2" key="1">
    <citation type="submission" date="2020-09" db="EMBL/GenBank/DDBJ databases">
        <title>Bacillus faecalis sp. nov., a moderately halophilic bacterium isolated from cow faeces.</title>
        <authorList>
            <person name="Jiang L."/>
            <person name="Lee J."/>
        </authorList>
    </citation>
    <scope>NUCLEOTIDE SEQUENCE</scope>
    <source>
        <strain evidence="2">AGMB 02131</strain>
    </source>
</reference>
<dbReference type="EMBL" id="JACXSI010000012">
    <property type="protein sequence ID" value="MBD3107993.1"/>
    <property type="molecule type" value="Genomic_DNA"/>
</dbReference>
<keyword evidence="1" id="KW-0472">Membrane</keyword>
<name>A0A927HC28_9BACI</name>
<evidence type="ECO:0000313" key="3">
    <source>
        <dbReference type="Proteomes" id="UP000602076"/>
    </source>
</evidence>
<evidence type="ECO:0000256" key="1">
    <source>
        <dbReference type="SAM" id="Phobius"/>
    </source>
</evidence>
<dbReference type="RefSeq" id="WP_190997533.1">
    <property type="nucleotide sequence ID" value="NZ_JACXSI010000012.1"/>
</dbReference>
<feature type="transmembrane region" description="Helical" evidence="1">
    <location>
        <begin position="31"/>
        <end position="50"/>
    </location>
</feature>
<proteinExistence type="predicted"/>
<accession>A0A927HC28</accession>
<dbReference type="Proteomes" id="UP000602076">
    <property type="component" value="Unassembled WGS sequence"/>
</dbReference>
<gene>
    <name evidence="2" type="ORF">IEO70_06405</name>
</gene>
<sequence>MSIILVILLFSILLFFVQISKKALFLKNVNIVLGSYIFSLVIFTIVYFILSKPDVQIKALQYEGQYEEEYEKVYTDLESGRIEQLEDYIIDEQSFEYSGKELILEQSPDMNEWYVAFIEIKDENDGIVNVKQLHTGAYVSDIDVSGYLKPAKLKLEDEQLMFYSSEPVYLKRIAFNKEYPITQFSGDKDTALSFSGSNIGSIVTYIQVPKNVVVKNETRFETQYVEW</sequence>
<evidence type="ECO:0000313" key="2">
    <source>
        <dbReference type="EMBL" id="MBD3107993.1"/>
    </source>
</evidence>
<dbReference type="AlphaFoldDB" id="A0A927HC28"/>
<protein>
    <submittedName>
        <fullName evidence="2">Uncharacterized protein</fullName>
    </submittedName>
</protein>